<evidence type="ECO:0000313" key="2">
    <source>
        <dbReference type="EMBL" id="MCQ8829485.1"/>
    </source>
</evidence>
<proteinExistence type="predicted"/>
<organism evidence="2 3">
    <name type="scientific">Streptomyces malaysiensis subsp. samsunensis</name>
    <dbReference type="NCBI Taxonomy" id="459658"/>
    <lineage>
        <taxon>Bacteria</taxon>
        <taxon>Bacillati</taxon>
        <taxon>Actinomycetota</taxon>
        <taxon>Actinomycetes</taxon>
        <taxon>Kitasatosporales</taxon>
        <taxon>Streptomycetaceae</taxon>
        <taxon>Streptomyces</taxon>
        <taxon>Streptomyces violaceusniger group</taxon>
    </lineage>
</organism>
<keyword evidence="3" id="KW-1185">Reference proteome</keyword>
<dbReference type="EMBL" id="JANIIC010000009">
    <property type="protein sequence ID" value="MCQ8829485.1"/>
    <property type="molecule type" value="Genomic_DNA"/>
</dbReference>
<feature type="compositionally biased region" description="Basic and acidic residues" evidence="1">
    <location>
        <begin position="733"/>
        <end position="747"/>
    </location>
</feature>
<accession>A0A9X2RUU4</accession>
<protein>
    <submittedName>
        <fullName evidence="2">ATP-binding protein</fullName>
    </submittedName>
</protein>
<dbReference type="Gene3D" id="3.30.565.10">
    <property type="entry name" value="Histidine kinase-like ATPase, C-terminal domain"/>
    <property type="match status" value="1"/>
</dbReference>
<comment type="caution">
    <text evidence="2">The sequence shown here is derived from an EMBL/GenBank/DDBJ whole genome shotgun (WGS) entry which is preliminary data.</text>
</comment>
<evidence type="ECO:0000256" key="1">
    <source>
        <dbReference type="SAM" id="MobiDB-lite"/>
    </source>
</evidence>
<feature type="region of interest" description="Disordered" evidence="1">
    <location>
        <begin position="733"/>
        <end position="771"/>
    </location>
</feature>
<dbReference type="RefSeq" id="WP_257630812.1">
    <property type="nucleotide sequence ID" value="NZ_JANIIC010000009.1"/>
</dbReference>
<evidence type="ECO:0000313" key="3">
    <source>
        <dbReference type="Proteomes" id="UP001142400"/>
    </source>
</evidence>
<name>A0A9X2RUU4_STRMQ</name>
<keyword evidence="2" id="KW-0067">ATP-binding</keyword>
<gene>
    <name evidence="2" type="ORF">NQU54_10395</name>
</gene>
<feature type="compositionally biased region" description="Basic and acidic residues" evidence="1">
    <location>
        <begin position="756"/>
        <end position="765"/>
    </location>
</feature>
<dbReference type="Proteomes" id="UP001142400">
    <property type="component" value="Unassembled WGS sequence"/>
</dbReference>
<dbReference type="InterPro" id="IPR036890">
    <property type="entry name" value="HATPase_C_sf"/>
</dbReference>
<dbReference type="NCBIfam" id="NF047352">
    <property type="entry name" value="P_loop_sacsin"/>
    <property type="match status" value="1"/>
</dbReference>
<dbReference type="GO" id="GO:0005524">
    <property type="term" value="F:ATP binding"/>
    <property type="evidence" value="ECO:0007669"/>
    <property type="project" value="UniProtKB-KW"/>
</dbReference>
<dbReference type="SUPFAM" id="SSF55874">
    <property type="entry name" value="ATPase domain of HSP90 chaperone/DNA topoisomerase II/histidine kinase"/>
    <property type="match status" value="1"/>
</dbReference>
<sequence length="771" mass="84493">MAFQDIITGLTRRRIQIYDQAGEDWRFAESLKSVSEDTAQEYEGRAVLELIQNGHDALAECGAGRIAVLVCPHAGENGVLYVANEGAGFTNSNFRAITELALSDKGAGEGIGNKGLGFRSVLELTDWPEVYSKASPSSAEFDGFCFRFARPEDVRGLVDDSELADRVIEDISPLALPVPAKVTDAELTSLAAEGFSTVVRLPLRNKHAVEAAIAQATEAISGEAPLLLFLDRVGQLIVDVQDGGDRGGRRVLARSVAPSTLVAREERGWVEEVDLAEGGRYLLARRTLAPEELRRVIERSVEAREIDAKWLKWEGEAWVGLALRLDEDLERGLLYTFLPMSDAACAPFRGHAHAPFFTKLARLHISEAVGLNPFLLDQLAELCLRLVSALRAQGPCSAVRHLVLDLVCWDAPARIDRVLDGKLADEPIVPLVEADAWGTLRASFAWPDGTRPWTVLTAKALAEAGGPLLDPSVGPLREARLLKLHQDLLTTQMLPSSQTAAAWVERVAERLQPAREAQPVPLWANFYDDLARAFADHPEDLSGRRIILDQDGRLWPALGGAETAGKSEQSVFFHPEDEGGNGTAEVPKALKALRRRMAFTHPGIAWERPGRTFLETHRLVRPYRPGRVFEALRDLLAKSPSDALCRDALAFALRLFPSLTAVERRRLPQTGFRLPTGDGDWIKATSCLFSPAWGTEGGRRLAKFLDAGGDEIPSLAALRQRWLSGRADCRRDLPRAVREGAPQHDGVRTATSPRTAHADTEDRHLAQGPAE</sequence>
<reference evidence="2" key="1">
    <citation type="submission" date="2022-06" db="EMBL/GenBank/DDBJ databases">
        <title>WGS of actinobacteria.</title>
        <authorList>
            <person name="Thawai C."/>
        </authorList>
    </citation>
    <scope>NUCLEOTIDE SEQUENCE</scope>
    <source>
        <strain evidence="2">DSM 42010</strain>
    </source>
</reference>
<dbReference type="AlphaFoldDB" id="A0A9X2RUU4"/>
<keyword evidence="2" id="KW-0547">Nucleotide-binding</keyword>